<dbReference type="GeneID" id="20676789"/>
<dbReference type="HOGENOM" id="CLU_015890_0_0_1"/>
<dbReference type="KEGG" id="hir:HETIRDRAFT_457014"/>
<feature type="region of interest" description="Disordered" evidence="1">
    <location>
        <begin position="133"/>
        <end position="161"/>
    </location>
</feature>
<sequence length="800" mass="86253">MAQSPAQSNTPSGSDPAFFPRREFIRDDRIPSTFSILAISGSACIRVYNFLPPLISALRTFLDRDHLVTAFREDAIQNFCEFCLEGKPWASPKSTFTEKLLVDILALLYQNGFVFLSTIDYGREQDDRIAMAFSKPHTSPPTHSSSSSPRPSSTFSRGSSATLNRPLKVPFAISFPNATTLRVISPPLHSTPAILQTVRAAWPRGVVSEKKIRDTVFEFKLKGYKWFQEDTFATDSLRQVLALLGSLDSYGFTLLCSISIANRSRVKDLWIFTGISHGPSPDTSSSKTDLLKENGHVHQPSPLSMHHAVLRKGAPRAQVPVSVGVSIDSQENIPAMPGPSFPRTENDLVRLPLPSTVSSDIDMTGIGAGGFRLSGRRDERYPLGSGPTVLYTAGPPNPYFPSVTDYAAEPTSSPGASALAPSSPHVAAEPENLHPTAQSAPIPPRTLPRPPILATRPNLSLQSSGSTTTPPLLGPGAFRDSAFSSSTGQTYDIPITWTGEEQEKATFKEQVTPELQLPGGWASPVEEKQGEQAELKVHPSMGAHGRGNGNLPELRLGKDKIPFTQVVKVAEPELVQPEVDRKSEMALLGELPRPQRRQRSASEQGERLKERPKGDGWVLVNIGPTGNSPASPMPPSRTTTSPSLPARVRSASDPSLLHLTSPTRLTSPISGNAKANTGASRTGTHPSTMSPAAKSIVIIDAMEARKPNGHAPGGMASAQPSAESPSSLRRVFSLNRQKPSGKTHRRTTSSTLSPSAANSKPRSGQEEGENKKRVGLIERWRRLGTTEASRAARRVSVDGA</sequence>
<dbReference type="PANTHER" id="PTHR38696">
    <property type="entry name" value="MEDIATOR OF RNA POLYMERASE II TRANSCRIPTION SUBUNIT 13"/>
    <property type="match status" value="1"/>
</dbReference>
<organism evidence="2 3">
    <name type="scientific">Heterobasidion irregulare (strain TC 32-1)</name>
    <dbReference type="NCBI Taxonomy" id="747525"/>
    <lineage>
        <taxon>Eukaryota</taxon>
        <taxon>Fungi</taxon>
        <taxon>Dikarya</taxon>
        <taxon>Basidiomycota</taxon>
        <taxon>Agaricomycotina</taxon>
        <taxon>Agaricomycetes</taxon>
        <taxon>Russulales</taxon>
        <taxon>Bondarzewiaceae</taxon>
        <taxon>Heterobasidion</taxon>
        <taxon>Heterobasidion annosum species complex</taxon>
    </lineage>
</organism>
<feature type="compositionally biased region" description="Low complexity" evidence="1">
    <location>
        <begin position="716"/>
        <end position="727"/>
    </location>
</feature>
<feature type="region of interest" description="Disordered" evidence="1">
    <location>
        <begin position="706"/>
        <end position="778"/>
    </location>
</feature>
<dbReference type="PANTHER" id="PTHR38696:SF1">
    <property type="entry name" value="MEDIATOR OF RNA POLYMERASE II TRANSCRIPTION SUBUNIT 13"/>
    <property type="match status" value="1"/>
</dbReference>
<reference evidence="2 3" key="1">
    <citation type="journal article" date="2012" name="New Phytol.">
        <title>Insight into trade-off between wood decay and parasitism from the genome of a fungal forest pathogen.</title>
        <authorList>
            <person name="Olson A."/>
            <person name="Aerts A."/>
            <person name="Asiegbu F."/>
            <person name="Belbahri L."/>
            <person name="Bouzid O."/>
            <person name="Broberg A."/>
            <person name="Canback B."/>
            <person name="Coutinho P.M."/>
            <person name="Cullen D."/>
            <person name="Dalman K."/>
            <person name="Deflorio G."/>
            <person name="van Diepen L.T."/>
            <person name="Dunand C."/>
            <person name="Duplessis S."/>
            <person name="Durling M."/>
            <person name="Gonthier P."/>
            <person name="Grimwood J."/>
            <person name="Fossdal C.G."/>
            <person name="Hansson D."/>
            <person name="Henrissat B."/>
            <person name="Hietala A."/>
            <person name="Himmelstrand K."/>
            <person name="Hoffmeister D."/>
            <person name="Hogberg N."/>
            <person name="James T.Y."/>
            <person name="Karlsson M."/>
            <person name="Kohler A."/>
            <person name="Kues U."/>
            <person name="Lee Y.H."/>
            <person name="Lin Y.C."/>
            <person name="Lind M."/>
            <person name="Lindquist E."/>
            <person name="Lombard V."/>
            <person name="Lucas S."/>
            <person name="Lunden K."/>
            <person name="Morin E."/>
            <person name="Murat C."/>
            <person name="Park J."/>
            <person name="Raffaello T."/>
            <person name="Rouze P."/>
            <person name="Salamov A."/>
            <person name="Schmutz J."/>
            <person name="Solheim H."/>
            <person name="Stahlberg J."/>
            <person name="Velez H."/>
            <person name="de Vries R.P."/>
            <person name="Wiebenga A."/>
            <person name="Woodward S."/>
            <person name="Yakovlev I."/>
            <person name="Garbelotto M."/>
            <person name="Martin F."/>
            <person name="Grigoriev I.V."/>
            <person name="Stenlid J."/>
        </authorList>
    </citation>
    <scope>NUCLEOTIDE SEQUENCE [LARGE SCALE GENOMIC DNA]</scope>
    <source>
        <strain evidence="2 3">TC 32-1</strain>
    </source>
</reference>
<dbReference type="InParanoid" id="W4KNL9"/>
<proteinExistence type="predicted"/>
<feature type="compositionally biased region" description="Basic and acidic residues" evidence="1">
    <location>
        <begin position="763"/>
        <end position="778"/>
    </location>
</feature>
<dbReference type="EMBL" id="KI925454">
    <property type="protein sequence ID" value="ETW87433.1"/>
    <property type="molecule type" value="Genomic_DNA"/>
</dbReference>
<dbReference type="Proteomes" id="UP000030671">
    <property type="component" value="Unassembled WGS sequence"/>
</dbReference>
<protein>
    <submittedName>
        <fullName evidence="2">Uncharacterized protein</fullName>
    </submittedName>
</protein>
<dbReference type="eggNOG" id="ENOG502SI2Z">
    <property type="taxonomic scope" value="Eukaryota"/>
</dbReference>
<gene>
    <name evidence="2" type="ORF">HETIRDRAFT_457014</name>
</gene>
<evidence type="ECO:0000313" key="2">
    <source>
        <dbReference type="EMBL" id="ETW87433.1"/>
    </source>
</evidence>
<feature type="compositionally biased region" description="Low complexity" evidence="1">
    <location>
        <begin position="636"/>
        <end position="645"/>
    </location>
</feature>
<feature type="region of interest" description="Disordered" evidence="1">
    <location>
        <begin position="586"/>
        <end position="691"/>
    </location>
</feature>
<dbReference type="AlphaFoldDB" id="W4KNL9"/>
<name>W4KNL9_HETIT</name>
<feature type="compositionally biased region" description="Polar residues" evidence="1">
    <location>
        <begin position="658"/>
        <end position="690"/>
    </location>
</feature>
<evidence type="ECO:0000256" key="1">
    <source>
        <dbReference type="SAM" id="MobiDB-lite"/>
    </source>
</evidence>
<feature type="compositionally biased region" description="Low complexity" evidence="1">
    <location>
        <begin position="133"/>
        <end position="160"/>
    </location>
</feature>
<feature type="compositionally biased region" description="Pro residues" evidence="1">
    <location>
        <begin position="441"/>
        <end position="451"/>
    </location>
</feature>
<dbReference type="RefSeq" id="XP_009541335.1">
    <property type="nucleotide sequence ID" value="XM_009543040.1"/>
</dbReference>
<feature type="region of interest" description="Disordered" evidence="1">
    <location>
        <begin position="405"/>
        <end position="490"/>
    </location>
</feature>
<accession>W4KNL9</accession>
<feature type="compositionally biased region" description="Low complexity" evidence="1">
    <location>
        <begin position="412"/>
        <end position="424"/>
    </location>
</feature>
<feature type="compositionally biased region" description="Polar residues" evidence="1">
    <location>
        <begin position="748"/>
        <end position="762"/>
    </location>
</feature>
<evidence type="ECO:0000313" key="3">
    <source>
        <dbReference type="Proteomes" id="UP000030671"/>
    </source>
</evidence>
<feature type="compositionally biased region" description="Polar residues" evidence="1">
    <location>
        <begin position="458"/>
        <end position="470"/>
    </location>
</feature>
<keyword evidence="3" id="KW-1185">Reference proteome</keyword>
<feature type="compositionally biased region" description="Basic and acidic residues" evidence="1">
    <location>
        <begin position="604"/>
        <end position="614"/>
    </location>
</feature>
<dbReference type="OrthoDB" id="3358646at2759"/>